<dbReference type="Proteomes" id="UP000886998">
    <property type="component" value="Unassembled WGS sequence"/>
</dbReference>
<sequence>MTWVLKPVISEEKFRGRWEIARLSSRSDFEGLGIPVTVSRFAGSNFRLLWRKSQNFRYNTHDRRSKRGAQSIMVPIR</sequence>
<accession>A0A8X6MK02</accession>
<keyword evidence="2" id="KW-1185">Reference proteome</keyword>
<name>A0A8X6MK02_9ARAC</name>
<dbReference type="EMBL" id="BMAV01028128">
    <property type="protein sequence ID" value="GFS65289.1"/>
    <property type="molecule type" value="Genomic_DNA"/>
</dbReference>
<organism evidence="1 2">
    <name type="scientific">Trichonephila inaurata madagascariensis</name>
    <dbReference type="NCBI Taxonomy" id="2747483"/>
    <lineage>
        <taxon>Eukaryota</taxon>
        <taxon>Metazoa</taxon>
        <taxon>Ecdysozoa</taxon>
        <taxon>Arthropoda</taxon>
        <taxon>Chelicerata</taxon>
        <taxon>Arachnida</taxon>
        <taxon>Araneae</taxon>
        <taxon>Araneomorphae</taxon>
        <taxon>Entelegynae</taxon>
        <taxon>Araneoidea</taxon>
        <taxon>Nephilidae</taxon>
        <taxon>Trichonephila</taxon>
        <taxon>Trichonephila inaurata</taxon>
    </lineage>
</organism>
<gene>
    <name evidence="1" type="ORF">TNIN_257701</name>
</gene>
<evidence type="ECO:0000313" key="2">
    <source>
        <dbReference type="Proteomes" id="UP000886998"/>
    </source>
</evidence>
<evidence type="ECO:0000313" key="1">
    <source>
        <dbReference type="EMBL" id="GFS65289.1"/>
    </source>
</evidence>
<comment type="caution">
    <text evidence="1">The sequence shown here is derived from an EMBL/GenBank/DDBJ whole genome shotgun (WGS) entry which is preliminary data.</text>
</comment>
<dbReference type="AlphaFoldDB" id="A0A8X6MK02"/>
<protein>
    <submittedName>
        <fullName evidence="1">Uncharacterized protein</fullName>
    </submittedName>
</protein>
<reference evidence="1" key="1">
    <citation type="submission" date="2020-08" db="EMBL/GenBank/DDBJ databases">
        <title>Multicomponent nature underlies the extraordinary mechanical properties of spider dragline silk.</title>
        <authorList>
            <person name="Kono N."/>
            <person name="Nakamura H."/>
            <person name="Mori M."/>
            <person name="Yoshida Y."/>
            <person name="Ohtoshi R."/>
            <person name="Malay A.D."/>
            <person name="Moran D.A.P."/>
            <person name="Tomita M."/>
            <person name="Numata K."/>
            <person name="Arakawa K."/>
        </authorList>
    </citation>
    <scope>NUCLEOTIDE SEQUENCE</scope>
</reference>
<proteinExistence type="predicted"/>